<dbReference type="RefSeq" id="WP_248826963.1">
    <property type="nucleotide sequence ID" value="NZ_JALKFT010000051.1"/>
</dbReference>
<keyword evidence="1" id="KW-0051">Antiviral defense</keyword>
<name>A0ABT0K5B8_9ACTN</name>
<evidence type="ECO:0000256" key="1">
    <source>
        <dbReference type="ARBA" id="ARBA00023118"/>
    </source>
</evidence>
<evidence type="ECO:0000313" key="3">
    <source>
        <dbReference type="Proteomes" id="UP001201873"/>
    </source>
</evidence>
<dbReference type="EMBL" id="JALKFT010000051">
    <property type="protein sequence ID" value="MCK9878902.1"/>
    <property type="molecule type" value="Genomic_DNA"/>
</dbReference>
<dbReference type="Proteomes" id="UP001201873">
    <property type="component" value="Unassembled WGS sequence"/>
</dbReference>
<evidence type="ECO:0000313" key="2">
    <source>
        <dbReference type="EMBL" id="MCK9878902.1"/>
    </source>
</evidence>
<dbReference type="NCBIfam" id="TIGR02593">
    <property type="entry name" value="CRISPR_cas5"/>
    <property type="match status" value="1"/>
</dbReference>
<protein>
    <submittedName>
        <fullName evidence="2">CRISPR-associated protein Cas5</fullName>
    </submittedName>
</protein>
<reference evidence="2 3" key="1">
    <citation type="submission" date="2022-04" db="EMBL/GenBank/DDBJ databases">
        <title>Genome diversity in the genus Frankia.</title>
        <authorList>
            <person name="Carlos-Shanley C."/>
            <person name="Hahn D."/>
        </authorList>
    </citation>
    <scope>NUCLEOTIDE SEQUENCE [LARGE SCALE GENOMIC DNA]</scope>
    <source>
        <strain evidence="2 3">Ag45/Mut15</strain>
    </source>
</reference>
<sequence length="236" mass="25496">MTSPVLEARRAPVDALRIELAVPFASFRDPMFPGVSRCLPVPPPSTVRGMLAAATGRTSEPVPLGLAATAGAHGIDLETYHPIAADGSNPAIGGRVAPRKGGMTIRERPFLADVRVTLWIPEADGRRFEAAFRRPVWGLRLGRSQDLVHPVGPPRWTVLRPADRAMVGHAVAPAGAHTAPQAVSLRMAVSISIDRLSTDYRPFLWCADAAGDHDLVDAFRDELDGQAVWLLDEVRR</sequence>
<gene>
    <name evidence="2" type="ORF">MXD59_24610</name>
</gene>
<organism evidence="2 3">
    <name type="scientific">Frankia umida</name>
    <dbReference type="NCBI Taxonomy" id="573489"/>
    <lineage>
        <taxon>Bacteria</taxon>
        <taxon>Bacillati</taxon>
        <taxon>Actinomycetota</taxon>
        <taxon>Actinomycetes</taxon>
        <taxon>Frankiales</taxon>
        <taxon>Frankiaceae</taxon>
        <taxon>Frankia</taxon>
    </lineage>
</organism>
<dbReference type="Pfam" id="PF09704">
    <property type="entry name" value="Cas_Cas5d"/>
    <property type="match status" value="1"/>
</dbReference>
<dbReference type="Gene3D" id="3.30.70.2660">
    <property type="match status" value="1"/>
</dbReference>
<accession>A0ABT0K5B8</accession>
<dbReference type="CDD" id="cd09693">
    <property type="entry name" value="Cas5_I"/>
    <property type="match status" value="1"/>
</dbReference>
<keyword evidence="3" id="KW-1185">Reference proteome</keyword>
<comment type="caution">
    <text evidence="2">The sequence shown here is derived from an EMBL/GenBank/DDBJ whole genome shotgun (WGS) entry which is preliminary data.</text>
</comment>
<dbReference type="InterPro" id="IPR013422">
    <property type="entry name" value="CRISPR-assoc_prot_Cas5_N"/>
</dbReference>
<proteinExistence type="predicted"/>
<dbReference type="InterPro" id="IPR021124">
    <property type="entry name" value="CRISPR-assoc_prot_Cas5"/>
</dbReference>